<keyword evidence="1" id="KW-0813">Transport</keyword>
<dbReference type="SUPFAM" id="SSF50331">
    <property type="entry name" value="MOP-like"/>
    <property type="match status" value="1"/>
</dbReference>
<sequence length="460" mass="53643">MQSNKNAKNNKAIIELKEVVKQFDEKIVLDNVDLKINKGDFVTLLGPSGSGKTTILRLIGGFEWLTRGEIFFNGKDIKDLPAYKRNLSTIFQDYALFPHLNVEGNIRYGLKLKKVRKETIDSRHVQLLEKKLSQWNFKAQSKMKELDKLQEQYENELETLTPGTYQYKKRQNWLDDSDFKYSYWENYVALKKESFENRYFKRKMSKKEMDEKISKIIDLVGLKGNETKPITSLSGGMRQRVALARSLVIEPEILLLDEPLSALDAKIRKKMQVLLRSVQKELGLTFIFVTHDQDEALELSDKIAVVRDGKIEQYDSPKHIYDYPVNKWVATFIGDSNIFNAKFLGDNKVELLNKEFKTVHTEEEFAIDQEVDALIRPEDIDITNKSEKTKNKIKGVVNEMSYRGSYYFIEVISEDDDTFYVETSKKFEVGETVYLSWTIDSIHLMAKDKKWDYESNVFKN</sequence>
<evidence type="ECO:0000259" key="5">
    <source>
        <dbReference type="PROSITE" id="PS50893"/>
    </source>
</evidence>
<proteinExistence type="predicted"/>
<protein>
    <submittedName>
        <fullName evidence="6">ABC transporter ATP-binding protein</fullName>
    </submittedName>
</protein>
<dbReference type="Pfam" id="PF08402">
    <property type="entry name" value="TOBE_2"/>
    <property type="match status" value="1"/>
</dbReference>
<evidence type="ECO:0000313" key="7">
    <source>
        <dbReference type="Proteomes" id="UP001344817"/>
    </source>
</evidence>
<dbReference type="Pfam" id="PF00005">
    <property type="entry name" value="ABC_tran"/>
    <property type="match status" value="1"/>
</dbReference>
<dbReference type="PANTHER" id="PTHR42781">
    <property type="entry name" value="SPERMIDINE/PUTRESCINE IMPORT ATP-BINDING PROTEIN POTA"/>
    <property type="match status" value="1"/>
</dbReference>
<evidence type="ECO:0000256" key="1">
    <source>
        <dbReference type="ARBA" id="ARBA00022448"/>
    </source>
</evidence>
<keyword evidence="7" id="KW-1185">Reference proteome</keyword>
<dbReference type="InterPro" id="IPR013611">
    <property type="entry name" value="Transp-assoc_OB_typ2"/>
</dbReference>
<dbReference type="PROSITE" id="PS50893">
    <property type="entry name" value="ABC_TRANSPORTER_2"/>
    <property type="match status" value="1"/>
</dbReference>
<dbReference type="InterPro" id="IPR017871">
    <property type="entry name" value="ABC_transporter-like_CS"/>
</dbReference>
<keyword evidence="2" id="KW-0547">Nucleotide-binding</keyword>
<feature type="domain" description="ABC transporter" evidence="5">
    <location>
        <begin position="14"/>
        <end position="333"/>
    </location>
</feature>
<dbReference type="PANTHER" id="PTHR42781:SF4">
    <property type="entry name" value="SPERMIDINE_PUTRESCINE IMPORT ATP-BINDING PROTEIN POTA"/>
    <property type="match status" value="1"/>
</dbReference>
<accession>A0ABU7MLS1</accession>
<dbReference type="Gene3D" id="3.40.50.300">
    <property type="entry name" value="P-loop containing nucleotide triphosphate hydrolases"/>
    <property type="match status" value="2"/>
</dbReference>
<feature type="coiled-coil region" evidence="4">
    <location>
        <begin position="132"/>
        <end position="159"/>
    </location>
</feature>
<dbReference type="GO" id="GO:0005524">
    <property type="term" value="F:ATP binding"/>
    <property type="evidence" value="ECO:0007669"/>
    <property type="project" value="UniProtKB-KW"/>
</dbReference>
<keyword evidence="4" id="KW-0175">Coiled coil</keyword>
<comment type="caution">
    <text evidence="6">The sequence shown here is derived from an EMBL/GenBank/DDBJ whole genome shotgun (WGS) entry which is preliminary data.</text>
</comment>
<dbReference type="InterPro" id="IPR050093">
    <property type="entry name" value="ABC_SmlMolc_Importer"/>
</dbReference>
<dbReference type="InterPro" id="IPR003593">
    <property type="entry name" value="AAA+_ATPase"/>
</dbReference>
<evidence type="ECO:0000313" key="6">
    <source>
        <dbReference type="EMBL" id="MEE3927991.1"/>
    </source>
</evidence>
<dbReference type="Gene3D" id="2.40.50.100">
    <property type="match status" value="1"/>
</dbReference>
<dbReference type="Proteomes" id="UP001344817">
    <property type="component" value="Unassembled WGS sequence"/>
</dbReference>
<dbReference type="InterPro" id="IPR003439">
    <property type="entry name" value="ABC_transporter-like_ATP-bd"/>
</dbReference>
<evidence type="ECO:0000256" key="2">
    <source>
        <dbReference type="ARBA" id="ARBA00022741"/>
    </source>
</evidence>
<evidence type="ECO:0000256" key="3">
    <source>
        <dbReference type="ARBA" id="ARBA00022840"/>
    </source>
</evidence>
<dbReference type="InterPro" id="IPR027417">
    <property type="entry name" value="P-loop_NTPase"/>
</dbReference>
<dbReference type="PROSITE" id="PS00211">
    <property type="entry name" value="ABC_TRANSPORTER_1"/>
    <property type="match status" value="1"/>
</dbReference>
<dbReference type="RefSeq" id="WP_330500406.1">
    <property type="nucleotide sequence ID" value="NZ_JAZDWZ010000001.1"/>
</dbReference>
<dbReference type="SMART" id="SM00382">
    <property type="entry name" value="AAA"/>
    <property type="match status" value="1"/>
</dbReference>
<keyword evidence="3 6" id="KW-0067">ATP-binding</keyword>
<gene>
    <name evidence="6" type="ORF">V2E24_00155</name>
</gene>
<organism evidence="6 7">
    <name type="scientific">Mycoplasmopsis ciconiae</name>
    <dbReference type="NCBI Taxonomy" id="561067"/>
    <lineage>
        <taxon>Bacteria</taxon>
        <taxon>Bacillati</taxon>
        <taxon>Mycoplasmatota</taxon>
        <taxon>Mycoplasmoidales</taxon>
        <taxon>Metamycoplasmataceae</taxon>
        <taxon>Mycoplasmopsis</taxon>
    </lineage>
</organism>
<evidence type="ECO:0000256" key="4">
    <source>
        <dbReference type="SAM" id="Coils"/>
    </source>
</evidence>
<dbReference type="SUPFAM" id="SSF52540">
    <property type="entry name" value="P-loop containing nucleoside triphosphate hydrolases"/>
    <property type="match status" value="1"/>
</dbReference>
<dbReference type="InterPro" id="IPR008995">
    <property type="entry name" value="Mo/tungstate-bd_C_term_dom"/>
</dbReference>
<name>A0ABU7MLS1_9BACT</name>
<reference evidence="6" key="1">
    <citation type="submission" date="2024-01" db="EMBL/GenBank/DDBJ databases">
        <title>Genome sequence of Mycoplasma ciconiae type strain DSM 25251.</title>
        <authorList>
            <person name="Spergser J."/>
        </authorList>
    </citation>
    <scope>NUCLEOTIDE SEQUENCE [LARGE SCALE GENOMIC DNA]</scope>
    <source>
        <strain evidence="6">DSM 25251</strain>
    </source>
</reference>
<dbReference type="EMBL" id="JAZDWZ010000001">
    <property type="protein sequence ID" value="MEE3927991.1"/>
    <property type="molecule type" value="Genomic_DNA"/>
</dbReference>